<evidence type="ECO:0000313" key="3">
    <source>
        <dbReference type="Proteomes" id="UP001286313"/>
    </source>
</evidence>
<accession>A0AAE1FNR4</accession>
<evidence type="ECO:0000313" key="2">
    <source>
        <dbReference type="EMBL" id="KAK3876830.1"/>
    </source>
</evidence>
<evidence type="ECO:0000256" key="1">
    <source>
        <dbReference type="SAM" id="MobiDB-lite"/>
    </source>
</evidence>
<dbReference type="Proteomes" id="UP001286313">
    <property type="component" value="Unassembled WGS sequence"/>
</dbReference>
<reference evidence="2" key="1">
    <citation type="submission" date="2023-10" db="EMBL/GenBank/DDBJ databases">
        <title>Genome assemblies of two species of porcelain crab, Petrolisthes cinctipes and Petrolisthes manimaculis (Anomura: Porcellanidae).</title>
        <authorList>
            <person name="Angst P."/>
        </authorList>
    </citation>
    <scope>NUCLEOTIDE SEQUENCE</scope>
    <source>
        <strain evidence="2">PB745_01</strain>
        <tissue evidence="2">Gill</tissue>
    </source>
</reference>
<proteinExistence type="predicted"/>
<gene>
    <name evidence="2" type="ORF">Pcinc_018404</name>
</gene>
<keyword evidence="3" id="KW-1185">Reference proteome</keyword>
<dbReference type="EMBL" id="JAWQEG010001767">
    <property type="protein sequence ID" value="KAK3876830.1"/>
    <property type="molecule type" value="Genomic_DNA"/>
</dbReference>
<comment type="caution">
    <text evidence="2">The sequence shown here is derived from an EMBL/GenBank/DDBJ whole genome shotgun (WGS) entry which is preliminary data.</text>
</comment>
<feature type="region of interest" description="Disordered" evidence="1">
    <location>
        <begin position="172"/>
        <end position="215"/>
    </location>
</feature>
<organism evidence="2 3">
    <name type="scientific">Petrolisthes cinctipes</name>
    <name type="common">Flat porcelain crab</name>
    <dbReference type="NCBI Taxonomy" id="88211"/>
    <lineage>
        <taxon>Eukaryota</taxon>
        <taxon>Metazoa</taxon>
        <taxon>Ecdysozoa</taxon>
        <taxon>Arthropoda</taxon>
        <taxon>Crustacea</taxon>
        <taxon>Multicrustacea</taxon>
        <taxon>Malacostraca</taxon>
        <taxon>Eumalacostraca</taxon>
        <taxon>Eucarida</taxon>
        <taxon>Decapoda</taxon>
        <taxon>Pleocyemata</taxon>
        <taxon>Anomura</taxon>
        <taxon>Galatheoidea</taxon>
        <taxon>Porcellanidae</taxon>
        <taxon>Petrolisthes</taxon>
    </lineage>
</organism>
<sequence length="215" mass="24054">MIPTSPSSSSNDRLEEMNHLDDTEEELCAAADCIHIQSKLDDEGNDFVGFDGFEARDFQRLLHSAGERDVTLADVQDWLDDNESDPGYEVLSTQQIAAQVTQDDNVSSEDEDKVQHKKLKMSTLRSYVDALLEHTEYSQLEKTSSYYTTICMLRESIIKEQHMGGRQLKLYSFFTPGRNPQPGPSNQPDPQPGPSNQLDPQPGPTPMVGLDSDSE</sequence>
<name>A0AAE1FNR4_PETCI</name>
<dbReference type="AlphaFoldDB" id="A0AAE1FNR4"/>
<protein>
    <submittedName>
        <fullName evidence="2">Uncharacterized protein</fullName>
    </submittedName>
</protein>
<feature type="compositionally biased region" description="Pro residues" evidence="1">
    <location>
        <begin position="179"/>
        <end position="193"/>
    </location>
</feature>